<protein>
    <submittedName>
        <fullName evidence="3">Uncharacterized protein</fullName>
    </submittedName>
</protein>
<dbReference type="EMBL" id="JABXXQ010000033">
    <property type="protein sequence ID" value="NVN29393.1"/>
    <property type="molecule type" value="Genomic_DNA"/>
</dbReference>
<proteinExistence type="predicted"/>
<keyword evidence="5" id="KW-1185">Reference proteome</keyword>
<feature type="compositionally biased region" description="Basic and acidic residues" evidence="2">
    <location>
        <begin position="25"/>
        <end position="39"/>
    </location>
</feature>
<accession>A0A839UZR6</accession>
<reference evidence="4 6" key="1">
    <citation type="submission" date="2020-06" db="EMBL/GenBank/DDBJ databases">
        <title>Description of novel acetic acid bacteria.</title>
        <authorList>
            <person name="Sombolestani A."/>
        </authorList>
    </citation>
    <scope>NUCLEOTIDE SEQUENCE [LARGE SCALE GENOMIC DNA]</scope>
    <source>
        <strain evidence="4 6">LMG 26838</strain>
    </source>
</reference>
<dbReference type="Proteomes" id="UP000565205">
    <property type="component" value="Unassembled WGS sequence"/>
</dbReference>
<feature type="compositionally biased region" description="Polar residues" evidence="2">
    <location>
        <begin position="1"/>
        <end position="18"/>
    </location>
</feature>
<dbReference type="EMBL" id="JACHXV010000002">
    <property type="protein sequence ID" value="MBB3172882.1"/>
    <property type="molecule type" value="Genomic_DNA"/>
</dbReference>
<name>A0A839UZR6_9PROT</name>
<sequence>MANTSGNAGSFRQETFTRPSLRAAARHEERKDVTGRGDPARGISGRVVRPVPPLVWRAGLIEVPEGWSADGDWDCGLEADYEAHVAGVRRHGKVGDDLGLHALLQFPALLPVENEADERRMLQAAVSFVDRTHGGRAVFHARLDRDEDGRRTVDVFFVPTYEKALRKGAKASAVSGERWASLSKHQKDLAAAQGLPVDKIGRGRALQTAWYEHLRDEMGLEWAERGASKNKGRDRVEPEIYKLRREREAAEAAQAAAEQALADLKARQVELSRREENVLRGEMTVRTLISQQRYAEERIKADRQALQRREDAAAVEAFKMADIRTEWERKAAASEAQHAERLRQHRVHLEKTWRQQDERERALEEREKRVASLEDRDRAVQAGMQAFLNGDIVKVTVNPEGEAQLWPRNGFNPEVLKKLISEWRAEVVKWLQFLQTLFAGVEPAKRREQAPTVIARRQRRGMEMD</sequence>
<feature type="region of interest" description="Disordered" evidence="2">
    <location>
        <begin position="1"/>
        <end position="44"/>
    </location>
</feature>
<feature type="coiled-coil region" evidence="1">
    <location>
        <begin position="240"/>
        <end position="274"/>
    </location>
</feature>
<dbReference type="AlphaFoldDB" id="A0A839UZR6"/>
<evidence type="ECO:0000313" key="5">
    <source>
        <dbReference type="Proteomes" id="UP000557688"/>
    </source>
</evidence>
<evidence type="ECO:0000256" key="1">
    <source>
        <dbReference type="SAM" id="Coils"/>
    </source>
</evidence>
<evidence type="ECO:0000256" key="2">
    <source>
        <dbReference type="SAM" id="MobiDB-lite"/>
    </source>
</evidence>
<evidence type="ECO:0000313" key="6">
    <source>
        <dbReference type="Proteomes" id="UP000565205"/>
    </source>
</evidence>
<reference evidence="3 5" key="2">
    <citation type="submission" date="2020-08" db="EMBL/GenBank/DDBJ databases">
        <title>Genomic Encyclopedia of Type Strains, Phase III (KMG-III): the genomes of soil and plant-associated and newly described type strains.</title>
        <authorList>
            <person name="Whitman W."/>
        </authorList>
    </citation>
    <scope>NUCLEOTIDE SEQUENCE [LARGE SCALE GENOMIC DNA]</scope>
    <source>
        <strain evidence="3 5">CECT 8088</strain>
    </source>
</reference>
<comment type="caution">
    <text evidence="3">The sequence shown here is derived from an EMBL/GenBank/DDBJ whole genome shotgun (WGS) entry which is preliminary data.</text>
</comment>
<keyword evidence="1" id="KW-0175">Coiled coil</keyword>
<organism evidence="3 5">
    <name type="scientific">Endobacter medicaginis</name>
    <dbReference type="NCBI Taxonomy" id="1181271"/>
    <lineage>
        <taxon>Bacteria</taxon>
        <taxon>Pseudomonadati</taxon>
        <taxon>Pseudomonadota</taxon>
        <taxon>Alphaproteobacteria</taxon>
        <taxon>Acetobacterales</taxon>
        <taxon>Acetobacteraceae</taxon>
        <taxon>Endobacter</taxon>
    </lineage>
</organism>
<evidence type="ECO:0000313" key="4">
    <source>
        <dbReference type="EMBL" id="NVN29393.1"/>
    </source>
</evidence>
<dbReference type="Proteomes" id="UP000557688">
    <property type="component" value="Unassembled WGS sequence"/>
</dbReference>
<dbReference type="RefSeq" id="WP_176622111.1">
    <property type="nucleotide sequence ID" value="NZ_JABXXQ010000033.1"/>
</dbReference>
<gene>
    <name evidence="3" type="ORF">FHR90_000696</name>
    <name evidence="4" type="ORF">HUK83_03435</name>
</gene>
<evidence type="ECO:0000313" key="3">
    <source>
        <dbReference type="EMBL" id="MBB3172882.1"/>
    </source>
</evidence>